<name>A0A7W9B3G6_9SPHN</name>
<dbReference type="PROSITE" id="PS01242">
    <property type="entry name" value="ZF_FPG_1"/>
    <property type="match status" value="1"/>
</dbReference>
<evidence type="ECO:0000256" key="15">
    <source>
        <dbReference type="HAMAP-Rule" id="MF_00103"/>
    </source>
</evidence>
<dbReference type="PANTHER" id="PTHR22993">
    <property type="entry name" value="FORMAMIDOPYRIMIDINE-DNA GLYCOSYLASE"/>
    <property type="match status" value="1"/>
</dbReference>
<keyword evidence="6 15" id="KW-0863">Zinc-finger</keyword>
<dbReference type="FunFam" id="1.10.8.50:FF:000003">
    <property type="entry name" value="Formamidopyrimidine-DNA glycosylase"/>
    <property type="match status" value="1"/>
</dbReference>
<dbReference type="SUPFAM" id="SSF46946">
    <property type="entry name" value="S13-like H2TH domain"/>
    <property type="match status" value="1"/>
</dbReference>
<dbReference type="Pfam" id="PF06831">
    <property type="entry name" value="H2TH"/>
    <property type="match status" value="1"/>
</dbReference>
<dbReference type="NCBIfam" id="TIGR00577">
    <property type="entry name" value="fpg"/>
    <property type="match status" value="1"/>
</dbReference>
<dbReference type="PROSITE" id="PS51068">
    <property type="entry name" value="FPG_CAT"/>
    <property type="match status" value="1"/>
</dbReference>
<evidence type="ECO:0000259" key="17">
    <source>
        <dbReference type="PROSITE" id="PS51068"/>
    </source>
</evidence>
<dbReference type="GO" id="GO:0034039">
    <property type="term" value="F:8-oxo-7,8-dihydroguanine DNA N-glycosylase activity"/>
    <property type="evidence" value="ECO:0007669"/>
    <property type="project" value="TreeGrafter"/>
</dbReference>
<dbReference type="Gene3D" id="1.10.8.50">
    <property type="match status" value="1"/>
</dbReference>
<evidence type="ECO:0000256" key="4">
    <source>
        <dbReference type="ARBA" id="ARBA00022723"/>
    </source>
</evidence>
<comment type="cofactor">
    <cofactor evidence="15">
        <name>Zn(2+)</name>
        <dbReference type="ChEBI" id="CHEBI:29105"/>
    </cofactor>
    <text evidence="15">Binds 1 zinc ion per subunit.</text>
</comment>
<reference evidence="18 19" key="1">
    <citation type="submission" date="2020-08" db="EMBL/GenBank/DDBJ databases">
        <title>Genomic Encyclopedia of Type Strains, Phase IV (KMG-IV): sequencing the most valuable type-strain genomes for metagenomic binning, comparative biology and taxonomic classification.</title>
        <authorList>
            <person name="Goeker M."/>
        </authorList>
    </citation>
    <scope>NUCLEOTIDE SEQUENCE [LARGE SCALE GENOMIC DNA]</scope>
    <source>
        <strain evidence="18 19">DSM 27163</strain>
    </source>
</reference>
<comment type="function">
    <text evidence="15">Involved in base excision repair of DNA damaged by oxidation or by mutagenic agents. Acts as DNA glycosylase that recognizes and removes damaged bases. Has a preference for oxidized purines, such as 7,8-dihydro-8-oxoguanine (8-oxoG). Has AP (apurinic/apyrimidinic) lyase activity and introduces nicks in the DNA strand. Cleaves the DNA backbone by beta-delta elimination to generate a single-strand break at the site of the removed base with both 3'- and 5'-phosphates.</text>
</comment>
<feature type="domain" description="Formamidopyrimidine-DNA glycosylase catalytic" evidence="17">
    <location>
        <begin position="5"/>
        <end position="115"/>
    </location>
</feature>
<dbReference type="Proteomes" id="UP000537161">
    <property type="component" value="Unassembled WGS sequence"/>
</dbReference>
<dbReference type="CDD" id="cd08966">
    <property type="entry name" value="EcFpg-like_N"/>
    <property type="match status" value="1"/>
</dbReference>
<dbReference type="Gene3D" id="3.20.190.10">
    <property type="entry name" value="MutM-like, N-terminal"/>
    <property type="match status" value="1"/>
</dbReference>
<comment type="caution">
    <text evidence="18">The sequence shown here is derived from an EMBL/GenBank/DDBJ whole genome shotgun (WGS) entry which is preliminary data.</text>
</comment>
<evidence type="ECO:0000256" key="6">
    <source>
        <dbReference type="ARBA" id="ARBA00022771"/>
    </source>
</evidence>
<comment type="catalytic activity">
    <reaction evidence="1 15">
        <text>Hydrolysis of DNA containing ring-opened 7-methylguanine residues, releasing 2,6-diamino-4-hydroxy-5-(N-methyl)formamidopyrimidine.</text>
        <dbReference type="EC" id="3.2.2.23"/>
    </reaction>
</comment>
<feature type="binding site" evidence="15">
    <location>
        <position position="112"/>
    </location>
    <ligand>
        <name>DNA</name>
        <dbReference type="ChEBI" id="CHEBI:16991"/>
    </ligand>
</feature>
<dbReference type="PANTHER" id="PTHR22993:SF9">
    <property type="entry name" value="FORMAMIDOPYRIMIDINE-DNA GLYCOSYLASE"/>
    <property type="match status" value="1"/>
</dbReference>
<dbReference type="InterPro" id="IPR020629">
    <property type="entry name" value="FPG_Glyclase"/>
</dbReference>
<evidence type="ECO:0000256" key="8">
    <source>
        <dbReference type="ARBA" id="ARBA00022833"/>
    </source>
</evidence>
<evidence type="ECO:0000313" key="18">
    <source>
        <dbReference type="EMBL" id="MBB5705533.1"/>
    </source>
</evidence>
<gene>
    <name evidence="15" type="primary">mutM</name>
    <name evidence="15" type="synonym">fpg</name>
    <name evidence="18" type="ORF">FHR21_000866</name>
</gene>
<dbReference type="NCBIfam" id="NF002211">
    <property type="entry name" value="PRK01103.1"/>
    <property type="match status" value="1"/>
</dbReference>
<keyword evidence="11 15" id="KW-0456">Lyase</keyword>
<keyword evidence="5 15" id="KW-0227">DNA damage</keyword>
<dbReference type="InterPro" id="IPR015886">
    <property type="entry name" value="H2TH_FPG"/>
</dbReference>
<evidence type="ECO:0000256" key="7">
    <source>
        <dbReference type="ARBA" id="ARBA00022801"/>
    </source>
</evidence>
<dbReference type="InterPro" id="IPR010979">
    <property type="entry name" value="Ribosomal_uS13-like_H2TH"/>
</dbReference>
<dbReference type="GO" id="GO:0008270">
    <property type="term" value="F:zinc ion binding"/>
    <property type="evidence" value="ECO:0007669"/>
    <property type="project" value="UniProtKB-UniRule"/>
</dbReference>
<dbReference type="GO" id="GO:0003684">
    <property type="term" value="F:damaged DNA binding"/>
    <property type="evidence" value="ECO:0007669"/>
    <property type="project" value="InterPro"/>
</dbReference>
<evidence type="ECO:0000256" key="14">
    <source>
        <dbReference type="ARBA" id="ARBA00044632"/>
    </source>
</evidence>
<dbReference type="SMART" id="SM01232">
    <property type="entry name" value="H2TH"/>
    <property type="match status" value="1"/>
</dbReference>
<evidence type="ECO:0000256" key="13">
    <source>
        <dbReference type="ARBA" id="ARBA00023295"/>
    </source>
</evidence>
<keyword evidence="10 15" id="KW-0234">DNA repair</keyword>
<accession>A0A7W9B3G6</accession>
<comment type="similarity">
    <text evidence="2 15">Belongs to the FPG family.</text>
</comment>
<dbReference type="GO" id="GO:0006284">
    <property type="term" value="P:base-excision repair"/>
    <property type="evidence" value="ECO:0007669"/>
    <property type="project" value="InterPro"/>
</dbReference>
<evidence type="ECO:0000256" key="12">
    <source>
        <dbReference type="ARBA" id="ARBA00023268"/>
    </source>
</evidence>
<sequence length="273" mass="29527">MSDMPELPEVETTVRGLAPFLEGQRLVAVTTFRPDLRRPFPADLAQRLTGATVTTLSRRAKYGIVSTDRDDHMIFHLGMSGRWRAEGGEAGKHDHLLLETAGGHRLFLHDPRRFGSVDLVAGDPLARFPAFVTLGPEPLSDDFDAAYLAGVLAGRRAPIKAMLLDQTAVAGLGNIYVCEALNMARIAPTKPAADVPKAKLAALVPAIKEVLTAAIAAGGSTLRDFLSPEGDLGYFAKDWRVYGREGEHCECGGTITRIVQSGRSTFFCPQCQR</sequence>
<evidence type="ECO:0000256" key="3">
    <source>
        <dbReference type="ARBA" id="ARBA00011245"/>
    </source>
</evidence>
<evidence type="ECO:0000313" key="19">
    <source>
        <dbReference type="Proteomes" id="UP000537161"/>
    </source>
</evidence>
<protein>
    <recommendedName>
        <fullName evidence="15">Formamidopyrimidine-DNA glycosylase</fullName>
        <shortName evidence="15">Fapy-DNA glycosylase</shortName>
        <ecNumber evidence="15">3.2.2.23</ecNumber>
    </recommendedName>
    <alternativeName>
        <fullName evidence="15">DNA-(apurinic or apyrimidinic site) lyase MutM</fullName>
        <shortName evidence="15">AP lyase MutM</shortName>
        <ecNumber evidence="15">4.2.99.18</ecNumber>
    </alternativeName>
</protein>
<keyword evidence="13 15" id="KW-0326">Glycosidase</keyword>
<feature type="binding site" evidence="15">
    <location>
        <position position="93"/>
    </location>
    <ligand>
        <name>DNA</name>
        <dbReference type="ChEBI" id="CHEBI:16991"/>
    </ligand>
</feature>
<evidence type="ECO:0000256" key="11">
    <source>
        <dbReference type="ARBA" id="ARBA00023239"/>
    </source>
</evidence>
<evidence type="ECO:0000256" key="9">
    <source>
        <dbReference type="ARBA" id="ARBA00023125"/>
    </source>
</evidence>
<organism evidence="18 19">
    <name type="scientific">Sphingopyxis panaciterrulae</name>
    <dbReference type="NCBI Taxonomy" id="462372"/>
    <lineage>
        <taxon>Bacteria</taxon>
        <taxon>Pseudomonadati</taxon>
        <taxon>Pseudomonadota</taxon>
        <taxon>Alphaproteobacteria</taxon>
        <taxon>Sphingomonadales</taxon>
        <taxon>Sphingomonadaceae</taxon>
        <taxon>Sphingopyxis</taxon>
    </lineage>
</organism>
<dbReference type="PROSITE" id="PS51066">
    <property type="entry name" value="ZF_FPG_2"/>
    <property type="match status" value="1"/>
</dbReference>
<evidence type="ECO:0000256" key="1">
    <source>
        <dbReference type="ARBA" id="ARBA00001668"/>
    </source>
</evidence>
<dbReference type="AlphaFoldDB" id="A0A7W9B3G6"/>
<feature type="binding site" evidence="15">
    <location>
        <position position="155"/>
    </location>
    <ligand>
        <name>DNA</name>
        <dbReference type="ChEBI" id="CHEBI:16991"/>
    </ligand>
</feature>
<dbReference type="InterPro" id="IPR015887">
    <property type="entry name" value="DNA_glyclase_Znf_dom_DNA_BS"/>
</dbReference>
<keyword evidence="19" id="KW-1185">Reference proteome</keyword>
<comment type="subunit">
    <text evidence="3 15">Monomer.</text>
</comment>
<feature type="active site" description="Proton donor" evidence="15">
    <location>
        <position position="6"/>
    </location>
</feature>
<keyword evidence="12 15" id="KW-0511">Multifunctional enzyme</keyword>
<evidence type="ECO:0000256" key="10">
    <source>
        <dbReference type="ARBA" id="ARBA00023204"/>
    </source>
</evidence>
<keyword evidence="8 15" id="KW-0862">Zinc</keyword>
<keyword evidence="4 15" id="KW-0479">Metal-binding</keyword>
<feature type="domain" description="FPG-type" evidence="16">
    <location>
        <begin position="240"/>
        <end position="273"/>
    </location>
</feature>
<feature type="active site" description="Schiff-base intermediate with DNA" evidence="15">
    <location>
        <position position="5"/>
    </location>
</feature>
<dbReference type="SUPFAM" id="SSF81624">
    <property type="entry name" value="N-terminal domain of MutM-like DNA repair proteins"/>
    <property type="match status" value="1"/>
</dbReference>
<dbReference type="InterPro" id="IPR000214">
    <property type="entry name" value="Znf_DNA_glyclase/AP_lyase"/>
</dbReference>
<feature type="active site" description="Proton donor; for delta-elimination activity" evidence="15">
    <location>
        <position position="263"/>
    </location>
</feature>
<keyword evidence="9 15" id="KW-0238">DNA-binding</keyword>
<proteinExistence type="inferred from homology"/>
<dbReference type="HAMAP" id="MF_00103">
    <property type="entry name" value="Fapy_DNA_glycosyl"/>
    <property type="match status" value="1"/>
</dbReference>
<dbReference type="EC" id="4.2.99.18" evidence="15"/>
<dbReference type="GO" id="GO:0140078">
    <property type="term" value="F:class I DNA-(apurinic or apyrimidinic site) endonuclease activity"/>
    <property type="evidence" value="ECO:0007669"/>
    <property type="project" value="UniProtKB-EC"/>
</dbReference>
<evidence type="ECO:0000256" key="2">
    <source>
        <dbReference type="ARBA" id="ARBA00009409"/>
    </source>
</evidence>
<comment type="catalytic activity">
    <reaction evidence="14 15">
        <text>2'-deoxyribonucleotide-(2'-deoxyribose 5'-phosphate)-2'-deoxyribonucleotide-DNA = a 3'-end 2'-deoxyribonucleotide-(2,3-dehydro-2,3-deoxyribose 5'-phosphate)-DNA + a 5'-end 5'-phospho-2'-deoxyribonucleoside-DNA + H(+)</text>
        <dbReference type="Rhea" id="RHEA:66592"/>
        <dbReference type="Rhea" id="RHEA-COMP:13180"/>
        <dbReference type="Rhea" id="RHEA-COMP:16897"/>
        <dbReference type="Rhea" id="RHEA-COMP:17067"/>
        <dbReference type="ChEBI" id="CHEBI:15378"/>
        <dbReference type="ChEBI" id="CHEBI:136412"/>
        <dbReference type="ChEBI" id="CHEBI:157695"/>
        <dbReference type="ChEBI" id="CHEBI:167181"/>
        <dbReference type="EC" id="4.2.99.18"/>
    </reaction>
</comment>
<dbReference type="Pfam" id="PF06827">
    <property type="entry name" value="zf-FPG_IleRS"/>
    <property type="match status" value="1"/>
</dbReference>
<feature type="active site" description="Proton donor; for beta-elimination activity" evidence="15">
    <location>
        <position position="61"/>
    </location>
</feature>
<dbReference type="InterPro" id="IPR010663">
    <property type="entry name" value="Znf_FPG/IleRS"/>
</dbReference>
<dbReference type="EMBL" id="JACIJH010000002">
    <property type="protein sequence ID" value="MBB5705533.1"/>
    <property type="molecule type" value="Genomic_DNA"/>
</dbReference>
<evidence type="ECO:0000259" key="16">
    <source>
        <dbReference type="PROSITE" id="PS51066"/>
    </source>
</evidence>
<dbReference type="EC" id="3.2.2.23" evidence="15"/>
<dbReference type="SMART" id="SM00898">
    <property type="entry name" value="Fapy_DNA_glyco"/>
    <property type="match status" value="1"/>
</dbReference>
<dbReference type="SUPFAM" id="SSF57716">
    <property type="entry name" value="Glucocorticoid receptor-like (DNA-binding domain)"/>
    <property type="match status" value="1"/>
</dbReference>
<dbReference type="Pfam" id="PF01149">
    <property type="entry name" value="Fapy_DNA_glyco"/>
    <property type="match status" value="1"/>
</dbReference>
<evidence type="ECO:0000256" key="5">
    <source>
        <dbReference type="ARBA" id="ARBA00022763"/>
    </source>
</evidence>
<dbReference type="InterPro" id="IPR012319">
    <property type="entry name" value="FPG_cat"/>
</dbReference>
<dbReference type="InterPro" id="IPR035937">
    <property type="entry name" value="FPG_N"/>
</dbReference>
<keyword evidence="7 15" id="KW-0378">Hydrolase</keyword>